<reference evidence="2" key="1">
    <citation type="submission" date="2015-07" db="EMBL/GenBank/DDBJ databases">
        <title>Genome sequencing project for genomic taxonomy and phylogenomics of Bacillus-like bacteria.</title>
        <authorList>
            <person name="Liu B."/>
            <person name="Wang J."/>
            <person name="Zhu Y."/>
            <person name="Liu G."/>
            <person name="Chen Q."/>
            <person name="Chen Z."/>
            <person name="Lan J."/>
            <person name="Che J."/>
            <person name="Ge C."/>
            <person name="Shi H."/>
            <person name="Pan Z."/>
            <person name="Liu X."/>
        </authorList>
    </citation>
    <scope>NUCLEOTIDE SEQUENCE [LARGE SCALE GENOMIC DNA]</scope>
    <source>
        <strain evidence="2">FJAT-27997</strain>
    </source>
</reference>
<dbReference type="EMBL" id="LFZW01000001">
    <property type="protein sequence ID" value="KMY49245.1"/>
    <property type="molecule type" value="Genomic_DNA"/>
</dbReference>
<proteinExistence type="predicted"/>
<dbReference type="STRING" id="1679170.AC625_06680"/>
<keyword evidence="2" id="KW-1185">Reference proteome</keyword>
<dbReference type="SUPFAM" id="SSF101908">
    <property type="entry name" value="Putative isomerase YbhE"/>
    <property type="match status" value="1"/>
</dbReference>
<comment type="caution">
    <text evidence="1">The sequence shown here is derived from an EMBL/GenBank/DDBJ whole genome shotgun (WGS) entry which is preliminary data.</text>
</comment>
<dbReference type="OrthoDB" id="308800at2"/>
<organism evidence="1 2">
    <name type="scientific">Peribacillus loiseleuriae</name>
    <dbReference type="NCBI Taxonomy" id="1679170"/>
    <lineage>
        <taxon>Bacteria</taxon>
        <taxon>Bacillati</taxon>
        <taxon>Bacillota</taxon>
        <taxon>Bacilli</taxon>
        <taxon>Bacillales</taxon>
        <taxon>Bacillaceae</taxon>
        <taxon>Peribacillus</taxon>
    </lineage>
</organism>
<name>A0A0K9GRG3_9BACI</name>
<accession>A0A0K9GRG3</accession>
<protein>
    <submittedName>
        <fullName evidence="1">Uncharacterized protein</fullName>
    </submittedName>
</protein>
<dbReference type="Proteomes" id="UP000037146">
    <property type="component" value="Unassembled WGS sequence"/>
</dbReference>
<evidence type="ECO:0000313" key="1">
    <source>
        <dbReference type="EMBL" id="KMY49245.1"/>
    </source>
</evidence>
<dbReference type="Gene3D" id="2.130.10.10">
    <property type="entry name" value="YVTN repeat-like/Quinoprotein amine dehydrogenase"/>
    <property type="match status" value="1"/>
</dbReference>
<dbReference type="RefSeq" id="WP_049680578.1">
    <property type="nucleotide sequence ID" value="NZ_LFZW01000001.1"/>
</dbReference>
<dbReference type="AlphaFoldDB" id="A0A0K9GRG3"/>
<sequence length="411" mass="44305">MAIGRVNTGSSGSKIKGQGEYIGTYIDDINKGDLVTTRRYFGFDDMYKLPNPVVTMTASTYSVGINSDASIIVYGTMGTSNLQPHKRIGDELVKLPVISGVSSQTVNAIKFSIDDKYMFVGYSSSPFLKIFEVNGDTFKEINSFDAVTSSVLAIEFSGDGSQVFIGTTSAPYLQVYNIIGSEFRKGDPVANTPTTQVRDLSLSGDGKTLIVGLSSSPFLFAYDRIDGVLTRVTNIDAMTSGSGQMGWGVATYPDGSIFVVVHRFSPYLEMYKRDGNSFKKLPKPPLTINGAGNACSLTSDGQYLAVSSEGSPYMYMFKVEGESLTRLSNPAIIPMGEGKGISFARNAPYLVYGHDSSPYMTVFKSDILGEYIHKYSGFGDLSKGNFVNFGVAKSPGAANSTNKKITTIPIK</sequence>
<dbReference type="InterPro" id="IPR015943">
    <property type="entry name" value="WD40/YVTN_repeat-like_dom_sf"/>
</dbReference>
<gene>
    <name evidence="1" type="ORF">AC625_06680</name>
</gene>
<evidence type="ECO:0000313" key="2">
    <source>
        <dbReference type="Proteomes" id="UP000037146"/>
    </source>
</evidence>
<dbReference type="PATRIC" id="fig|1679170.3.peg.1436"/>